<protein>
    <submittedName>
        <fullName evidence="1">Uncharacterized protein</fullName>
    </submittedName>
</protein>
<feature type="non-terminal residue" evidence="1">
    <location>
        <position position="1"/>
    </location>
</feature>
<feature type="non-terminal residue" evidence="1">
    <location>
        <position position="305"/>
    </location>
</feature>
<proteinExistence type="predicted"/>
<reference evidence="1" key="1">
    <citation type="submission" date="2015-07" db="EMBL/GenBank/DDBJ databases">
        <title>Adaptation to a free-living lifestyle via gene acquisitions in the diplomonad Trepomonas sp. PC1.</title>
        <authorList>
            <person name="Xu F."/>
            <person name="Jerlstrom-Hultqvist J."/>
            <person name="Kolisko M."/>
            <person name="Simpson A.G.B."/>
            <person name="Roger A.J."/>
            <person name="Svard S.G."/>
            <person name="Andersson J.O."/>
        </authorList>
    </citation>
    <scope>NUCLEOTIDE SEQUENCE</scope>
    <source>
        <strain evidence="1">PC1</strain>
    </source>
</reference>
<organism evidence="1">
    <name type="scientific">Trepomonas sp. PC1</name>
    <dbReference type="NCBI Taxonomy" id="1076344"/>
    <lineage>
        <taxon>Eukaryota</taxon>
        <taxon>Metamonada</taxon>
        <taxon>Diplomonadida</taxon>
        <taxon>Hexamitidae</taxon>
        <taxon>Hexamitinae</taxon>
        <taxon>Trepomonas</taxon>
    </lineage>
</organism>
<evidence type="ECO:0000313" key="1">
    <source>
        <dbReference type="EMBL" id="JAP88651.1"/>
    </source>
</evidence>
<sequence length="305" mass="35435">FHFIYKMESHLTLIKEFLMQQDIKNIKYTLDIDPHPYIDQIPIAILNKFNQIMIQIDNLAQIQFTQLSPPFFYEYQVPQQEKLAKLAKNYLKQFREPKPTIHTQLNLFQIFALVLTGVLKIDQQISANLQTISEIITENGKLDSCIQFLPQGCKSIFFTQGCEIDAKMLLLAPQLTTLSLCNPVFKNLDHLKASKITNLTVAMENFPFQFIKQLPLCNFQIYLAIAKQLTLKTLYNSDFYDYNTQKTNKNSQTDTSQSLSALSLIYLILFLTNLSKNSKLYLFSTLQLQLKDLYSNFRIGQRIED</sequence>
<dbReference type="EMBL" id="GDID01007955">
    <property type="protein sequence ID" value="JAP88651.1"/>
    <property type="molecule type" value="Transcribed_RNA"/>
</dbReference>
<name>A0A146JZ21_9EUKA</name>
<accession>A0A146JZ21</accession>
<gene>
    <name evidence="1" type="ORF">TPC1_31854</name>
</gene>
<dbReference type="AlphaFoldDB" id="A0A146JZ21"/>